<dbReference type="EMBL" id="BQNB010013215">
    <property type="protein sequence ID" value="GJT13252.1"/>
    <property type="molecule type" value="Genomic_DNA"/>
</dbReference>
<name>A0ABQ5BHI4_9ASTR</name>
<evidence type="ECO:0000256" key="1">
    <source>
        <dbReference type="SAM" id="MobiDB-lite"/>
    </source>
</evidence>
<keyword evidence="3" id="KW-1185">Reference proteome</keyword>
<reference evidence="2" key="1">
    <citation type="journal article" date="2022" name="Int. J. Mol. Sci.">
        <title>Draft Genome of Tanacetum Coccineum: Genomic Comparison of Closely Related Tanacetum-Family Plants.</title>
        <authorList>
            <person name="Yamashiro T."/>
            <person name="Shiraishi A."/>
            <person name="Nakayama K."/>
            <person name="Satake H."/>
        </authorList>
    </citation>
    <scope>NUCLEOTIDE SEQUENCE</scope>
</reference>
<feature type="region of interest" description="Disordered" evidence="1">
    <location>
        <begin position="26"/>
        <end position="88"/>
    </location>
</feature>
<organism evidence="2 3">
    <name type="scientific">Tanacetum coccineum</name>
    <dbReference type="NCBI Taxonomy" id="301880"/>
    <lineage>
        <taxon>Eukaryota</taxon>
        <taxon>Viridiplantae</taxon>
        <taxon>Streptophyta</taxon>
        <taxon>Embryophyta</taxon>
        <taxon>Tracheophyta</taxon>
        <taxon>Spermatophyta</taxon>
        <taxon>Magnoliopsida</taxon>
        <taxon>eudicotyledons</taxon>
        <taxon>Gunneridae</taxon>
        <taxon>Pentapetalae</taxon>
        <taxon>asterids</taxon>
        <taxon>campanulids</taxon>
        <taxon>Asterales</taxon>
        <taxon>Asteraceae</taxon>
        <taxon>Asteroideae</taxon>
        <taxon>Anthemideae</taxon>
        <taxon>Anthemidinae</taxon>
        <taxon>Tanacetum</taxon>
    </lineage>
</organism>
<evidence type="ECO:0000313" key="2">
    <source>
        <dbReference type="EMBL" id="GJT13252.1"/>
    </source>
</evidence>
<evidence type="ECO:0000313" key="3">
    <source>
        <dbReference type="Proteomes" id="UP001151760"/>
    </source>
</evidence>
<accession>A0ABQ5BHI4</accession>
<reference evidence="2" key="2">
    <citation type="submission" date="2022-01" db="EMBL/GenBank/DDBJ databases">
        <authorList>
            <person name="Yamashiro T."/>
            <person name="Shiraishi A."/>
            <person name="Satake H."/>
            <person name="Nakayama K."/>
        </authorList>
    </citation>
    <scope>NUCLEOTIDE SEQUENCE</scope>
</reference>
<proteinExistence type="predicted"/>
<protein>
    <submittedName>
        <fullName evidence="2">Uncharacterized protein</fullName>
    </submittedName>
</protein>
<gene>
    <name evidence="2" type="ORF">Tco_0860294</name>
</gene>
<sequence length="169" mass="18706">MKQTNRSSKRQLKIPIRFEDTIHELNGKLKNSKNKDKKRGVSDEVGCLNVDSESWERRGSGNGVDNEAKDANMNMNPNVVNGKGNEVDSQNGVDGCILEDVTPMIPKVNTTNVSPAPKTINVPISTQVNPVKQSYAKITTKFEVLIDNKLKTIPTGMDENGDEYVIFDD</sequence>
<comment type="caution">
    <text evidence="2">The sequence shown here is derived from an EMBL/GenBank/DDBJ whole genome shotgun (WGS) entry which is preliminary data.</text>
</comment>
<dbReference type="Proteomes" id="UP001151760">
    <property type="component" value="Unassembled WGS sequence"/>
</dbReference>